<dbReference type="SMART" id="SM00822">
    <property type="entry name" value="PKS_KR"/>
    <property type="match status" value="1"/>
</dbReference>
<dbReference type="PANTHER" id="PTHR45024:SF2">
    <property type="entry name" value="SCP2 DOMAIN-CONTAINING PROTEIN"/>
    <property type="match status" value="1"/>
</dbReference>
<reference evidence="5 6" key="1">
    <citation type="submission" date="2023-10" db="EMBL/GenBank/DDBJ databases">
        <title>Surface-active antibiotics is a multifunctional adaptation for post-fire microbes.</title>
        <authorList>
            <person name="Liu M.D."/>
            <person name="Du Y."/>
            <person name="Koupaei S.K."/>
            <person name="Kim N.R."/>
            <person name="Zhang W."/>
            <person name="Traxler M.F."/>
        </authorList>
    </citation>
    <scope>NUCLEOTIDE SEQUENCE [LARGE SCALE GENOMIC DNA]</scope>
    <source>
        <strain evidence="5 6">F3</strain>
    </source>
</reference>
<dbReference type="PRINTS" id="PR00080">
    <property type="entry name" value="SDRFAMILY"/>
</dbReference>
<dbReference type="CDD" id="cd05353">
    <property type="entry name" value="hydroxyacyl-CoA-like_DH_SDR_c-like"/>
    <property type="match status" value="1"/>
</dbReference>
<organism evidence="5 6">
    <name type="scientific">Paraburkholderia kirstenboschensis</name>
    <dbReference type="NCBI Taxonomy" id="1245436"/>
    <lineage>
        <taxon>Bacteria</taxon>
        <taxon>Pseudomonadati</taxon>
        <taxon>Pseudomonadota</taxon>
        <taxon>Betaproteobacteria</taxon>
        <taxon>Burkholderiales</taxon>
        <taxon>Burkholderiaceae</taxon>
        <taxon>Paraburkholderia</taxon>
    </lineage>
</organism>
<evidence type="ECO:0000313" key="5">
    <source>
        <dbReference type="EMBL" id="WOD15989.1"/>
    </source>
</evidence>
<dbReference type="SUPFAM" id="SSF51735">
    <property type="entry name" value="NAD(P)-binding Rossmann-fold domains"/>
    <property type="match status" value="1"/>
</dbReference>
<evidence type="ECO:0000256" key="1">
    <source>
        <dbReference type="ARBA" id="ARBA00006484"/>
    </source>
</evidence>
<dbReference type="Proteomes" id="UP001302652">
    <property type="component" value="Chromosome 2"/>
</dbReference>
<accession>A0ABZ0EHG0</accession>
<dbReference type="Gene3D" id="3.40.50.720">
    <property type="entry name" value="NAD(P)-binding Rossmann-like Domain"/>
    <property type="match status" value="1"/>
</dbReference>
<dbReference type="InterPro" id="IPR020904">
    <property type="entry name" value="Sc_DH/Rdtase_CS"/>
</dbReference>
<feature type="domain" description="Ketoreductase" evidence="4">
    <location>
        <begin position="8"/>
        <end position="204"/>
    </location>
</feature>
<evidence type="ECO:0000256" key="3">
    <source>
        <dbReference type="RuleBase" id="RU000363"/>
    </source>
</evidence>
<protein>
    <submittedName>
        <fullName evidence="5">SDR family oxidoreductase</fullName>
    </submittedName>
</protein>
<keyword evidence="6" id="KW-1185">Reference proteome</keyword>
<comment type="similarity">
    <text evidence="1 3">Belongs to the short-chain dehydrogenases/reductases (SDR) family.</text>
</comment>
<dbReference type="InterPro" id="IPR036291">
    <property type="entry name" value="NAD(P)-bd_dom_sf"/>
</dbReference>
<gene>
    <name evidence="5" type="ORF">RW095_22435</name>
</gene>
<dbReference type="Pfam" id="PF00106">
    <property type="entry name" value="adh_short"/>
    <property type="match status" value="1"/>
</dbReference>
<dbReference type="PANTHER" id="PTHR45024">
    <property type="entry name" value="DEHYDROGENASES, SHORT CHAIN"/>
    <property type="match status" value="1"/>
</dbReference>
<keyword evidence="2" id="KW-0560">Oxidoreductase</keyword>
<dbReference type="PROSITE" id="PS00061">
    <property type="entry name" value="ADH_SHORT"/>
    <property type="match status" value="1"/>
</dbReference>
<proteinExistence type="inferred from homology"/>
<dbReference type="InterPro" id="IPR002347">
    <property type="entry name" value="SDR_fam"/>
</dbReference>
<dbReference type="InterPro" id="IPR051687">
    <property type="entry name" value="Peroxisomal_Beta-Oxidation"/>
</dbReference>
<dbReference type="PRINTS" id="PR00081">
    <property type="entry name" value="GDHRDH"/>
</dbReference>
<evidence type="ECO:0000259" key="4">
    <source>
        <dbReference type="SMART" id="SM00822"/>
    </source>
</evidence>
<dbReference type="EMBL" id="CP136512">
    <property type="protein sequence ID" value="WOD15989.1"/>
    <property type="molecule type" value="Genomic_DNA"/>
</dbReference>
<evidence type="ECO:0000256" key="2">
    <source>
        <dbReference type="ARBA" id="ARBA00023002"/>
    </source>
</evidence>
<evidence type="ECO:0000313" key="6">
    <source>
        <dbReference type="Proteomes" id="UP001302652"/>
    </source>
</evidence>
<sequence>MGIRFDGKVALITGAGAGLGRAHALAFAARGAKVVINDFGGSRDGTGSSSTAAQAVVDEIRKAGGTAIANGANVADPVQVQAMVEQAMAEFGRVDILVNNAGILRDKSFAKLQAEDFKLVLDVHLHGSINCTKAVWDVMRAQQYGRILMTTSAAGMYGNFGQANYGAAKMALIGLMNVLSVEGRKNDIRVNTIAPVAATRMTEDVMPAEALQRIQPERVTPGVLYLCSEQAPSKVILGAGGGTFSTATIMETAPVRLTDAELTPEGVAARFAEIADWTTARAYAEVLEQVQVFLAPAA</sequence>
<dbReference type="InterPro" id="IPR057326">
    <property type="entry name" value="KR_dom"/>
</dbReference>
<dbReference type="RefSeq" id="WP_317018448.1">
    <property type="nucleotide sequence ID" value="NZ_CP136512.1"/>
</dbReference>
<name>A0ABZ0EHG0_9BURK</name>